<dbReference type="GO" id="GO:0008270">
    <property type="term" value="F:zinc ion binding"/>
    <property type="evidence" value="ECO:0007669"/>
    <property type="project" value="UniProtKB-KW"/>
</dbReference>
<comment type="caution">
    <text evidence="9">The sequence shown here is derived from an EMBL/GenBank/DDBJ whole genome shotgun (WGS) entry which is preliminary data.</text>
</comment>
<dbReference type="InterPro" id="IPR017884">
    <property type="entry name" value="SANT_dom"/>
</dbReference>
<keyword evidence="5" id="KW-0539">Nucleus</keyword>
<dbReference type="Proteomes" id="UP000699462">
    <property type="component" value="Unassembled WGS sequence"/>
</dbReference>
<dbReference type="GO" id="GO:0003714">
    <property type="term" value="F:transcription corepressor activity"/>
    <property type="evidence" value="ECO:0007669"/>
    <property type="project" value="TreeGrafter"/>
</dbReference>
<accession>A0A8T0DJ35</accession>
<dbReference type="PROSITE" id="PS51156">
    <property type="entry name" value="ELM2"/>
    <property type="match status" value="1"/>
</dbReference>
<organism evidence="9 10">
    <name type="scientific">Paragonimus westermani</name>
    <dbReference type="NCBI Taxonomy" id="34504"/>
    <lineage>
        <taxon>Eukaryota</taxon>
        <taxon>Metazoa</taxon>
        <taxon>Spiralia</taxon>
        <taxon>Lophotrochozoa</taxon>
        <taxon>Platyhelminthes</taxon>
        <taxon>Trematoda</taxon>
        <taxon>Digenea</taxon>
        <taxon>Plagiorchiida</taxon>
        <taxon>Troglotremata</taxon>
        <taxon>Troglotrematidae</taxon>
        <taxon>Paragonimus</taxon>
    </lineage>
</organism>
<feature type="domain" description="SANT" evidence="8">
    <location>
        <begin position="440"/>
        <end position="492"/>
    </location>
</feature>
<dbReference type="Gene3D" id="1.10.10.60">
    <property type="entry name" value="Homeodomain-like"/>
    <property type="match status" value="1"/>
</dbReference>
<dbReference type="CDD" id="cd11661">
    <property type="entry name" value="SANT_MTA3_like"/>
    <property type="match status" value="1"/>
</dbReference>
<evidence type="ECO:0000256" key="2">
    <source>
        <dbReference type="ARBA" id="ARBA00022771"/>
    </source>
</evidence>
<feature type="compositionally biased region" description="Polar residues" evidence="6">
    <location>
        <begin position="531"/>
        <end position="575"/>
    </location>
</feature>
<evidence type="ECO:0000313" key="9">
    <source>
        <dbReference type="EMBL" id="KAF8567312.1"/>
    </source>
</evidence>
<feature type="compositionally biased region" description="Basic and acidic residues" evidence="6">
    <location>
        <begin position="282"/>
        <end position="295"/>
    </location>
</feature>
<proteinExistence type="predicted"/>
<dbReference type="OrthoDB" id="5916873at2759"/>
<evidence type="ECO:0000256" key="4">
    <source>
        <dbReference type="ARBA" id="ARBA00023125"/>
    </source>
</evidence>
<dbReference type="PROSITE" id="PS51293">
    <property type="entry name" value="SANT"/>
    <property type="match status" value="1"/>
</dbReference>
<dbReference type="AlphaFoldDB" id="A0A8T0DJ35"/>
<dbReference type="GO" id="GO:0003677">
    <property type="term" value="F:DNA binding"/>
    <property type="evidence" value="ECO:0007669"/>
    <property type="project" value="UniProtKB-KW"/>
</dbReference>
<dbReference type="SUPFAM" id="SSF46689">
    <property type="entry name" value="Homeodomain-like"/>
    <property type="match status" value="1"/>
</dbReference>
<feature type="region of interest" description="Disordered" evidence="6">
    <location>
        <begin position="531"/>
        <end position="604"/>
    </location>
</feature>
<dbReference type="PANTHER" id="PTHR10865">
    <property type="entry name" value="METASTASIS-ASSOCIATED PROTEIN AND MESODERM INDUCTION EARLY RESPONSE PROTEIN"/>
    <property type="match status" value="1"/>
</dbReference>
<sequence length="654" mass="71798">MNECVNSDTTSDSDFDEQDFLIAEEDDDSIAPDEDVADEDEINDLVKESQMSLTDLLASYGVSAPEPTNPFPESSGSSETTSVARSGRLRACRQAVKRLLSPEEIGGTASNTGVHSKRNRLSVPSPAAYLPHSEAPQSNSSAPSSPRKRNLSRSDDCTRSGELLSAINEKSPPPSEAAAHLSSLEFNSPAPSMPPYEFPTSPNSRPRRRTTSLCLTTEKNPVDKSDPTSGPPTPRNPPVVQLSTVCPPELGQQGIISSGASSATSAASPLLSNHAAGTLKDGGGESKDSDHDDGFPSRFWQRAIGAGESPPSYNSDEDEDYAPSLDSGLDWRGEIRVGDEYQAHVPSSILSNPSANISDWWDTKRIENDSCRLWQPGKLLEEEVVHFERLFAQTVMFPLPNERTMDDEEALFLLMRCNYDPDEALQRLRFRTVSPTEIPGYMEAWSEADSTAFEKGFALYNKDFRQIRETRLRHKTVGELVHYYYLWKKTVRHYRRDKRKSPHPSITDFMDYLVLEQEAVAESYPYNTNSSVRTGAASPCSNHKLTSRNPLGTHSELTQSVGSTQPEVSLRTNHAVSEGRPKAVFESSNKSVNIPSKPEHCEPTSITVSPATDVAFIADNNGRQHAENSSQSGCKTLECQPVATKLAHNSSLST</sequence>
<keyword evidence="4" id="KW-0238">DNA-binding</keyword>
<keyword evidence="1" id="KW-0479">Metal-binding</keyword>
<name>A0A8T0DJ35_9TREM</name>
<feature type="domain" description="ELM2" evidence="7">
    <location>
        <begin position="333"/>
        <end position="432"/>
    </location>
</feature>
<gene>
    <name evidence="9" type="ORF">P879_08199</name>
</gene>
<evidence type="ECO:0000256" key="6">
    <source>
        <dbReference type="SAM" id="MobiDB-lite"/>
    </source>
</evidence>
<keyword evidence="2" id="KW-0863">Zinc-finger</keyword>
<evidence type="ECO:0000256" key="3">
    <source>
        <dbReference type="ARBA" id="ARBA00022833"/>
    </source>
</evidence>
<reference evidence="9 10" key="1">
    <citation type="submission" date="2019-07" db="EMBL/GenBank/DDBJ databases">
        <title>Annotation for the trematode Paragonimus westermani.</title>
        <authorList>
            <person name="Choi Y.-J."/>
        </authorList>
    </citation>
    <scope>NUCLEOTIDE SEQUENCE [LARGE SCALE GENOMIC DNA]</scope>
    <source>
        <strain evidence="9">180907_Pwestermani</strain>
    </source>
</reference>
<feature type="compositionally biased region" description="Low complexity" evidence="6">
    <location>
        <begin position="257"/>
        <end position="268"/>
    </location>
</feature>
<dbReference type="InterPro" id="IPR000949">
    <property type="entry name" value="ELM2_dom"/>
</dbReference>
<protein>
    <submittedName>
        <fullName evidence="9">Mesoderm induction early response protein 1</fullName>
    </submittedName>
</protein>
<feature type="region of interest" description="Disordered" evidence="6">
    <location>
        <begin position="57"/>
        <end position="327"/>
    </location>
</feature>
<evidence type="ECO:0000256" key="1">
    <source>
        <dbReference type="ARBA" id="ARBA00022723"/>
    </source>
</evidence>
<evidence type="ECO:0000259" key="7">
    <source>
        <dbReference type="PROSITE" id="PS51156"/>
    </source>
</evidence>
<evidence type="ECO:0000259" key="8">
    <source>
        <dbReference type="PROSITE" id="PS51293"/>
    </source>
</evidence>
<dbReference type="GO" id="GO:0000122">
    <property type="term" value="P:negative regulation of transcription by RNA polymerase II"/>
    <property type="evidence" value="ECO:0007669"/>
    <property type="project" value="TreeGrafter"/>
</dbReference>
<dbReference type="PANTHER" id="PTHR10865:SF28">
    <property type="entry name" value="ELM2 DOMAIN-CONTAINING PROTEIN"/>
    <property type="match status" value="1"/>
</dbReference>
<evidence type="ECO:0000313" key="10">
    <source>
        <dbReference type="Proteomes" id="UP000699462"/>
    </source>
</evidence>
<dbReference type="FunFam" id="1.10.10.60:FF:000012">
    <property type="entry name" value="Metastasis-associated 1 family, member 3"/>
    <property type="match status" value="1"/>
</dbReference>
<feature type="compositionally biased region" description="Low complexity" evidence="6">
    <location>
        <begin position="133"/>
        <end position="145"/>
    </location>
</feature>
<feature type="compositionally biased region" description="Polar residues" evidence="6">
    <location>
        <begin position="71"/>
        <end position="84"/>
    </location>
</feature>
<dbReference type="InterPro" id="IPR040138">
    <property type="entry name" value="MIER/MTA"/>
</dbReference>
<keyword evidence="10" id="KW-1185">Reference proteome</keyword>
<evidence type="ECO:0000256" key="5">
    <source>
        <dbReference type="ARBA" id="ARBA00023242"/>
    </source>
</evidence>
<dbReference type="GO" id="GO:0005654">
    <property type="term" value="C:nucleoplasm"/>
    <property type="evidence" value="ECO:0007669"/>
    <property type="project" value="TreeGrafter"/>
</dbReference>
<dbReference type="EMBL" id="JTDF01003998">
    <property type="protein sequence ID" value="KAF8567312.1"/>
    <property type="molecule type" value="Genomic_DNA"/>
</dbReference>
<dbReference type="GO" id="GO:0042826">
    <property type="term" value="F:histone deacetylase binding"/>
    <property type="evidence" value="ECO:0007669"/>
    <property type="project" value="TreeGrafter"/>
</dbReference>
<dbReference type="InterPro" id="IPR009057">
    <property type="entry name" value="Homeodomain-like_sf"/>
</dbReference>
<keyword evidence="3" id="KW-0862">Zinc</keyword>